<gene>
    <name evidence="3" type="ORF">EHUX00137_LOCUS916</name>
</gene>
<dbReference type="AlphaFoldDB" id="A0A7S3VVY9"/>
<dbReference type="SUPFAM" id="SSF53474">
    <property type="entry name" value="alpha/beta-Hydrolases"/>
    <property type="match status" value="1"/>
</dbReference>
<feature type="domain" description="Serine aminopeptidase S33" evidence="2">
    <location>
        <begin position="120"/>
        <end position="343"/>
    </location>
</feature>
<keyword evidence="1" id="KW-0812">Transmembrane</keyword>
<feature type="transmembrane region" description="Helical" evidence="1">
    <location>
        <begin position="20"/>
        <end position="41"/>
    </location>
</feature>
<sequence length="412" mass="44863">MFNASSLRLGRWGSMTDPGWAAEMSKLTVGLTVLLVAYAVAHKQRLKRRTKKAASVDPDKLWPKVPGMERGSVLTEQGVRLATFRFDAQHPKAAAILVHGVGVSCRFEFLRTTCDGGLRDRYEDSALDIMRRAGISILGYDHQSHGSSESLEPGVRCYIDQFDDLCRDLLLVHETFCASLPAGTPVFWVGISMGGGVAVRAAQMLATSRPPRGLVLLAPMISLTAIRDEYFCRWLGLRNGHLVPLMHSLSRLVPRLPIVARAKSAVHPHMEAELQADPLNWTRSFRVRVSCEFVKVTESMMARGGPASLEKLRCGNLLAIHSKADTFTEPLGSLAVYERCTCAGSSALVLIGGSAEGEVQMKGAPLAHSALKRLTSLGMWHALTTEPGFEEVAAAVAEWILAAAERPPQEKA</sequence>
<proteinExistence type="predicted"/>
<evidence type="ECO:0000313" key="3">
    <source>
        <dbReference type="EMBL" id="CAE0521752.1"/>
    </source>
</evidence>
<organism evidence="3">
    <name type="scientific">Emiliania huxleyi</name>
    <name type="common">Coccolithophore</name>
    <name type="synonym">Pontosphaera huxleyi</name>
    <dbReference type="NCBI Taxonomy" id="2903"/>
    <lineage>
        <taxon>Eukaryota</taxon>
        <taxon>Haptista</taxon>
        <taxon>Haptophyta</taxon>
        <taxon>Prymnesiophyceae</taxon>
        <taxon>Isochrysidales</taxon>
        <taxon>Noelaerhabdaceae</taxon>
        <taxon>Emiliania</taxon>
    </lineage>
</organism>
<dbReference type="Gene3D" id="3.40.50.1820">
    <property type="entry name" value="alpha/beta hydrolase"/>
    <property type="match status" value="1"/>
</dbReference>
<dbReference type="Pfam" id="PF12146">
    <property type="entry name" value="Hydrolase_4"/>
    <property type="match status" value="1"/>
</dbReference>
<dbReference type="EMBL" id="HBIR01001337">
    <property type="protein sequence ID" value="CAE0521752.1"/>
    <property type="molecule type" value="Transcribed_RNA"/>
</dbReference>
<dbReference type="InterPro" id="IPR051044">
    <property type="entry name" value="MAG_DAG_Lipase"/>
</dbReference>
<name>A0A7S3VVY9_EMIHU</name>
<dbReference type="PANTHER" id="PTHR11614">
    <property type="entry name" value="PHOSPHOLIPASE-RELATED"/>
    <property type="match status" value="1"/>
</dbReference>
<dbReference type="InterPro" id="IPR029058">
    <property type="entry name" value="AB_hydrolase_fold"/>
</dbReference>
<keyword evidence="1" id="KW-0472">Membrane</keyword>
<protein>
    <recommendedName>
        <fullName evidence="2">Serine aminopeptidase S33 domain-containing protein</fullName>
    </recommendedName>
</protein>
<reference evidence="3" key="1">
    <citation type="submission" date="2021-01" db="EMBL/GenBank/DDBJ databases">
        <authorList>
            <person name="Corre E."/>
            <person name="Pelletier E."/>
            <person name="Niang G."/>
            <person name="Scheremetjew M."/>
            <person name="Finn R."/>
            <person name="Kale V."/>
            <person name="Holt S."/>
            <person name="Cochrane G."/>
            <person name="Meng A."/>
            <person name="Brown T."/>
            <person name="Cohen L."/>
        </authorList>
    </citation>
    <scope>NUCLEOTIDE SEQUENCE</scope>
    <source>
        <strain evidence="3">379</strain>
    </source>
</reference>
<accession>A0A7S3VVY9</accession>
<evidence type="ECO:0000259" key="2">
    <source>
        <dbReference type="Pfam" id="PF12146"/>
    </source>
</evidence>
<keyword evidence="1" id="KW-1133">Transmembrane helix</keyword>
<evidence type="ECO:0000256" key="1">
    <source>
        <dbReference type="SAM" id="Phobius"/>
    </source>
</evidence>
<dbReference type="InterPro" id="IPR022742">
    <property type="entry name" value="Hydrolase_4"/>
</dbReference>